<organism evidence="2 3">
    <name type="scientific">Lecanosticta acicola</name>
    <dbReference type="NCBI Taxonomy" id="111012"/>
    <lineage>
        <taxon>Eukaryota</taxon>
        <taxon>Fungi</taxon>
        <taxon>Dikarya</taxon>
        <taxon>Ascomycota</taxon>
        <taxon>Pezizomycotina</taxon>
        <taxon>Dothideomycetes</taxon>
        <taxon>Dothideomycetidae</taxon>
        <taxon>Mycosphaerellales</taxon>
        <taxon>Mycosphaerellaceae</taxon>
        <taxon>Lecanosticta</taxon>
    </lineage>
</organism>
<feature type="compositionally biased region" description="Basic and acidic residues" evidence="1">
    <location>
        <begin position="31"/>
        <end position="42"/>
    </location>
</feature>
<dbReference type="SUPFAM" id="SSF52047">
    <property type="entry name" value="RNI-like"/>
    <property type="match status" value="1"/>
</dbReference>
<evidence type="ECO:0000313" key="3">
    <source>
        <dbReference type="Proteomes" id="UP001296104"/>
    </source>
</evidence>
<reference evidence="2" key="1">
    <citation type="submission" date="2023-11" db="EMBL/GenBank/DDBJ databases">
        <authorList>
            <person name="Alioto T."/>
            <person name="Alioto T."/>
            <person name="Gomez Garrido J."/>
        </authorList>
    </citation>
    <scope>NUCLEOTIDE SEQUENCE</scope>
</reference>
<dbReference type="InterPro" id="IPR032675">
    <property type="entry name" value="LRR_dom_sf"/>
</dbReference>
<feature type="region of interest" description="Disordered" evidence="1">
    <location>
        <begin position="20"/>
        <end position="42"/>
    </location>
</feature>
<keyword evidence="3" id="KW-1185">Reference proteome</keyword>
<gene>
    <name evidence="2" type="ORF">LECACI_7A000571</name>
</gene>
<name>A0AAI8W1B5_9PEZI</name>
<accession>A0AAI8W1B5</accession>
<comment type="caution">
    <text evidence="2">The sequence shown here is derived from an EMBL/GenBank/DDBJ whole genome shotgun (WGS) entry which is preliminary data.</text>
</comment>
<evidence type="ECO:0000313" key="2">
    <source>
        <dbReference type="EMBL" id="CAK3781250.1"/>
    </source>
</evidence>
<dbReference type="AlphaFoldDB" id="A0AAI8W1B5"/>
<dbReference type="EMBL" id="CAVMBE010000002">
    <property type="protein sequence ID" value="CAK3781250.1"/>
    <property type="molecule type" value="Genomic_DNA"/>
</dbReference>
<dbReference type="Gene3D" id="3.80.10.10">
    <property type="entry name" value="Ribonuclease Inhibitor"/>
    <property type="match status" value="1"/>
</dbReference>
<protein>
    <submittedName>
        <fullName evidence="2">F-box domain</fullName>
    </submittedName>
</protein>
<evidence type="ECO:0000256" key="1">
    <source>
        <dbReference type="SAM" id="MobiDB-lite"/>
    </source>
</evidence>
<proteinExistence type="predicted"/>
<sequence length="450" mass="49814">MALNQQRNWDVSMAENLVHVRRNGQGGGKPQKGEARMEQHVKEEPKVWKTEPVYLPDEIIIQILEYVSRFRESQTTLAASCLLSRQWYAASVSFLYANPYLYGKNFEPFYNTICPSKNAHIRHSWLAGLVKVLDMRALVHQARPRDTARLLGRTKDNLEAFVAPVASFGLACFASLAKAHQLRILDLTLVSESPALLQLLEKVSRLPHLTTLKLPRSSGFGTEVDPTKVVWPPNLEHLSLSGGIDAHFLHGAVAFPSTLRSLTIEHCPKAKGFALMHLLRTAVRPLPNLEQLKLANLPRLSGSALDNVLLILPGLTRLSISVDYITPAVFDFDVGSHEEVMEAFQITPEDIPPTYRHHLGMDKKCELEVLELTNSGNPGVEDKVSPIDVLIAIDEGTLPNLRQVRVANSLLWHSSATASDSEALADALQEAATKRKEGGGLETGVWTFEG</sequence>
<dbReference type="Proteomes" id="UP001296104">
    <property type="component" value="Unassembled WGS sequence"/>
</dbReference>